<evidence type="ECO:0000256" key="12">
    <source>
        <dbReference type="ARBA" id="ARBA00023164"/>
    </source>
</evidence>
<comment type="cofactor">
    <cofactor evidence="2">
        <name>[3Fe-4S] cluster</name>
        <dbReference type="ChEBI" id="CHEBI:21137"/>
    </cofactor>
</comment>
<dbReference type="Proteomes" id="UP001500740">
    <property type="component" value="Unassembled WGS sequence"/>
</dbReference>
<evidence type="ECO:0000259" key="16">
    <source>
        <dbReference type="PROSITE" id="PS51278"/>
    </source>
</evidence>
<dbReference type="CDD" id="cd00713">
    <property type="entry name" value="GltS"/>
    <property type="match status" value="1"/>
</dbReference>
<keyword evidence="18" id="KW-1185">Reference proteome</keyword>
<evidence type="ECO:0000256" key="5">
    <source>
        <dbReference type="ARBA" id="ARBA00022630"/>
    </source>
</evidence>
<dbReference type="InterPro" id="IPR002932">
    <property type="entry name" value="Glu_synthdom"/>
</dbReference>
<evidence type="ECO:0000256" key="4">
    <source>
        <dbReference type="ARBA" id="ARBA00022605"/>
    </source>
</evidence>
<dbReference type="InterPro" id="IPR006982">
    <property type="entry name" value="Glu_synth_centr_N"/>
</dbReference>
<sequence>MIRTGFPQKQGLYDPKYERDACGIGFVAQIDGVSTHQMIEDAITILIRLDHRGGRGADGHTGDGAGLMLEIPDELFRRTWNEVLPERGEYAVGMVFLPQDKTRRDEIKAIFNGVVERVGHRVIGWRDVPVDERVISESAKSNKPYIEQIFIKKSESVELEEKFERDLYLIRRIVEKKIEALEELQEGPFYVASLSSNTIVYKGMLNAEQLDQFYLDLASPYAKTNFGMVHSRYSTNTFPSWERAHPNRMIMHNGEINTITGNVNWMKARETAAKSHVFRERHKDLLPVIDETSSDSGMLDQAFEYLVMNGRTLSETAMMMVPEAWDLNDQMSDPERACYEYLSCIMEPWDGPTAIAYSDGKRIGASIDRNGLRPARYYITDDRRIIYSSEVGVLDVEADRVVEKGRLGPGDMLLLDLEEKEIYYSEDIKRKIATKHPYRKWLNDSLVQLSGLPMNRDHEKMSDETLLQYQLANGFTKEEVMKNILPMVEEKRDPIGSMGNDTPLAVLSEQPQLLFNYFKQLFAQVTNPPIDAIREKLVTSTTSYLGPKPNVLDDGPEHCKRIRLYTPILKRSEFDAVIHNSRSDFRFEKVSTCYPVKNGAKGLEAALDQLFKRVERAINQGVSLIILTDRKLSEDYVAIPSLLAVSGLHHYLVEKGLRTKASLIIETSEARDVHQFSTLIGFGADMIYPYLAYQTIGKLIQDEFIKDVSVDEAFDHYRDAATSGIVKVMSKMGIATIQSYRGAQIFEAIGLSEDVMEKYFKGTASKLGGIDLKTIAEESLERHRLAFSQVENRLPSGGDMQWRSDGEHHSFNPKTIHTLQHAARMNSREKYDQFTNLVENEKVTYLRDLLDVNLEGKEPISLEEVESVESIWKRFKTGAMSYGALSQEAHEILAVAMNRIGGKSNSGEGGEDPDRFTPDENGDSRRSAIKQIASGRFGVTSYYLSNAEELQIKMAQGAKPGEGGHLPGKKVHPWIADVRKSTPGVGLISPPPHHDIYSIEDLAQLIYDLKKSNTSARVNVKLVSKAGVGTIAAGVAKGKADVILISGYEGGTGASPKTSIRHAGLPWELGLAEAHQTLVLNNLREKVRLETDGKLMTGKDVVKAALLGAEEFGFSTAPMVVLGCILMRACHLDTCPVGIATQDPDLRKIFTGQADHVVNYMRFIADEVRELMAQLGVRSLDEMIGRTDLLKVHPRKEAHQKANQLNLKPLMQHSNDEWKTRERPVINRYDEIHIDQTEIIPNVMESIEKQKPTTLHLPIRNTDRTVGTELGHEVTKRHGEAGLPDDTINLHFTGSAGQSFGAFLPKGITMHVTGDANDYVGKGLSGGKIAIKPHNPPSIHRMAETIIGNVTFFGATSGEAYINGAAGERFAVRNSGVKVVVEGVGDNGCEYMTGGRVVILGEIGKNFAAGMSGGIAYIWNQDLEAVKEKANQDMVLFESIEESDELNEIKQMLVDHVDFTGSKRAKHLLNNWSEAASQLVKVIPIEYKEKLLKEREEQKHINKVVQ</sequence>
<comment type="cofactor">
    <cofactor evidence="1">
        <name>FMN</name>
        <dbReference type="ChEBI" id="CHEBI:58210"/>
    </cofactor>
</comment>
<keyword evidence="6" id="KW-0288">FMN</keyword>
<evidence type="ECO:0000256" key="1">
    <source>
        <dbReference type="ARBA" id="ARBA00001917"/>
    </source>
</evidence>
<dbReference type="Gene3D" id="3.60.20.10">
    <property type="entry name" value="Glutamine Phosphoribosylpyrophosphate, subunit 1, domain 1"/>
    <property type="match status" value="1"/>
</dbReference>
<keyword evidence="4" id="KW-0028">Amino-acid biosynthesis</keyword>
<feature type="domain" description="Glutamine amidotransferase type-2" evidence="16">
    <location>
        <begin position="22"/>
        <end position="418"/>
    </location>
</feature>
<evidence type="ECO:0000256" key="15">
    <source>
        <dbReference type="SAM" id="MobiDB-lite"/>
    </source>
</evidence>
<evidence type="ECO:0000256" key="10">
    <source>
        <dbReference type="ARBA" id="ARBA00023004"/>
    </source>
</evidence>
<evidence type="ECO:0000256" key="3">
    <source>
        <dbReference type="ARBA" id="ARBA00009716"/>
    </source>
</evidence>
<accession>A0ABN0ZJA9</accession>
<dbReference type="PANTHER" id="PTHR11938">
    <property type="entry name" value="FAD NADPH DEHYDROGENASE/OXIDOREDUCTASE"/>
    <property type="match status" value="1"/>
</dbReference>
<gene>
    <name evidence="17" type="primary">gltB</name>
    <name evidence="17" type="ORF">GCM10008935_00280</name>
</gene>
<evidence type="ECO:0000313" key="17">
    <source>
        <dbReference type="EMBL" id="GAA0449816.1"/>
    </source>
</evidence>
<dbReference type="InterPro" id="IPR036485">
    <property type="entry name" value="Glu_synth_asu_C_sf"/>
</dbReference>
<dbReference type="Gene3D" id="2.160.20.60">
    <property type="entry name" value="Glutamate synthase, alpha subunit, C-terminal domain"/>
    <property type="match status" value="1"/>
</dbReference>
<dbReference type="CDD" id="cd02808">
    <property type="entry name" value="GltS_FMN"/>
    <property type="match status" value="1"/>
</dbReference>
<dbReference type="InterPro" id="IPR002489">
    <property type="entry name" value="Glu_synth_asu_C"/>
</dbReference>
<dbReference type="InterPro" id="IPR029055">
    <property type="entry name" value="Ntn_hydrolases_N"/>
</dbReference>
<name>A0ABN0ZJA9_9BACI</name>
<dbReference type="Pfam" id="PF01645">
    <property type="entry name" value="Glu_synthase"/>
    <property type="match status" value="1"/>
</dbReference>
<keyword evidence="8" id="KW-0315">Glutamine amidotransferase</keyword>
<evidence type="ECO:0000256" key="11">
    <source>
        <dbReference type="ARBA" id="ARBA00023014"/>
    </source>
</evidence>
<dbReference type="Gene3D" id="3.20.20.70">
    <property type="entry name" value="Aldolase class I"/>
    <property type="match status" value="2"/>
</dbReference>
<dbReference type="PROSITE" id="PS51278">
    <property type="entry name" value="GATASE_TYPE_2"/>
    <property type="match status" value="1"/>
</dbReference>
<dbReference type="SUPFAM" id="SSF51395">
    <property type="entry name" value="FMN-linked oxidoreductases"/>
    <property type="match status" value="1"/>
</dbReference>
<dbReference type="CDD" id="cd00982">
    <property type="entry name" value="gltB_C"/>
    <property type="match status" value="1"/>
</dbReference>
<keyword evidence="9" id="KW-0560">Oxidoreductase</keyword>
<dbReference type="SUPFAM" id="SSF56235">
    <property type="entry name" value="N-terminal nucleophile aminohydrolases (Ntn hydrolases)"/>
    <property type="match status" value="1"/>
</dbReference>
<evidence type="ECO:0000256" key="7">
    <source>
        <dbReference type="ARBA" id="ARBA00022723"/>
    </source>
</evidence>
<protein>
    <submittedName>
        <fullName evidence="17">Glutamate synthase large subunit</fullName>
    </submittedName>
</protein>
<keyword evidence="5" id="KW-0285">Flavoprotein</keyword>
<keyword evidence="13" id="KW-0003">3Fe-4S</keyword>
<dbReference type="EMBL" id="BAAACZ010000001">
    <property type="protein sequence ID" value="GAA0449816.1"/>
    <property type="molecule type" value="Genomic_DNA"/>
</dbReference>
<evidence type="ECO:0000256" key="13">
    <source>
        <dbReference type="ARBA" id="ARBA00023291"/>
    </source>
</evidence>
<dbReference type="Pfam" id="PF01493">
    <property type="entry name" value="GXGXG"/>
    <property type="match status" value="1"/>
</dbReference>
<dbReference type="NCBIfam" id="NF008730">
    <property type="entry name" value="PRK11750.1"/>
    <property type="match status" value="1"/>
</dbReference>
<keyword evidence="11" id="KW-0411">Iron-sulfur</keyword>
<organism evidence="17 18">
    <name type="scientific">Alkalibacillus silvisoli</name>
    <dbReference type="NCBI Taxonomy" id="392823"/>
    <lineage>
        <taxon>Bacteria</taxon>
        <taxon>Bacillati</taxon>
        <taxon>Bacillota</taxon>
        <taxon>Bacilli</taxon>
        <taxon>Bacillales</taxon>
        <taxon>Bacillaceae</taxon>
        <taxon>Alkalibacillus</taxon>
    </lineage>
</organism>
<keyword evidence="10" id="KW-0408">Iron</keyword>
<evidence type="ECO:0000256" key="2">
    <source>
        <dbReference type="ARBA" id="ARBA00001927"/>
    </source>
</evidence>
<evidence type="ECO:0000256" key="8">
    <source>
        <dbReference type="ARBA" id="ARBA00022962"/>
    </source>
</evidence>
<keyword evidence="7" id="KW-0479">Metal-binding</keyword>
<dbReference type="RefSeq" id="WP_343780831.1">
    <property type="nucleotide sequence ID" value="NZ_BAAACZ010000001.1"/>
</dbReference>
<dbReference type="InterPro" id="IPR013785">
    <property type="entry name" value="Aldolase_TIM"/>
</dbReference>
<comment type="caution">
    <text evidence="17">The sequence shown here is derived from an EMBL/GenBank/DDBJ whole genome shotgun (WGS) entry which is preliminary data.</text>
</comment>
<evidence type="ECO:0000256" key="6">
    <source>
        <dbReference type="ARBA" id="ARBA00022643"/>
    </source>
</evidence>
<evidence type="ECO:0000313" key="18">
    <source>
        <dbReference type="Proteomes" id="UP001500740"/>
    </source>
</evidence>
<keyword evidence="12" id="KW-0314">Glutamate biosynthesis</keyword>
<comment type="similarity">
    <text evidence="3">Belongs to the glutamate synthase family.</text>
</comment>
<comment type="pathway">
    <text evidence="14">Amino-acid biosynthesis.</text>
</comment>
<dbReference type="InterPro" id="IPR050711">
    <property type="entry name" value="ET-N_metabolism_enzyme"/>
</dbReference>
<evidence type="ECO:0000256" key="14">
    <source>
        <dbReference type="ARBA" id="ARBA00029440"/>
    </source>
</evidence>
<proteinExistence type="inferred from homology"/>
<feature type="region of interest" description="Disordered" evidence="15">
    <location>
        <begin position="903"/>
        <end position="925"/>
    </location>
</feature>
<dbReference type="Pfam" id="PF00310">
    <property type="entry name" value="GATase_2"/>
    <property type="match status" value="1"/>
</dbReference>
<feature type="compositionally biased region" description="Basic and acidic residues" evidence="15">
    <location>
        <begin position="912"/>
        <end position="925"/>
    </location>
</feature>
<dbReference type="InterPro" id="IPR017932">
    <property type="entry name" value="GATase_2_dom"/>
</dbReference>
<reference evidence="17 18" key="1">
    <citation type="journal article" date="2019" name="Int. J. Syst. Evol. Microbiol.">
        <title>The Global Catalogue of Microorganisms (GCM) 10K type strain sequencing project: providing services to taxonomists for standard genome sequencing and annotation.</title>
        <authorList>
            <consortium name="The Broad Institute Genomics Platform"/>
            <consortium name="The Broad Institute Genome Sequencing Center for Infectious Disease"/>
            <person name="Wu L."/>
            <person name="Ma J."/>
        </authorList>
    </citation>
    <scope>NUCLEOTIDE SEQUENCE [LARGE SCALE GENOMIC DNA]</scope>
    <source>
        <strain evidence="17 18">JCM 14193</strain>
    </source>
</reference>
<evidence type="ECO:0000256" key="9">
    <source>
        <dbReference type="ARBA" id="ARBA00023002"/>
    </source>
</evidence>
<dbReference type="Pfam" id="PF04898">
    <property type="entry name" value="Glu_syn_central"/>
    <property type="match status" value="1"/>
</dbReference>
<dbReference type="PANTHER" id="PTHR11938:SF133">
    <property type="entry name" value="GLUTAMATE SYNTHASE (NADH)"/>
    <property type="match status" value="1"/>
</dbReference>
<dbReference type="SUPFAM" id="SSF69336">
    <property type="entry name" value="Alpha subunit of glutamate synthase, C-terminal domain"/>
    <property type="match status" value="1"/>
</dbReference>